<keyword evidence="2 8" id="KW-0645">Protease</keyword>
<proteinExistence type="inferred from homology"/>
<dbReference type="GO" id="GO:0004252">
    <property type="term" value="F:serine-type endopeptidase activity"/>
    <property type="evidence" value="ECO:0007669"/>
    <property type="project" value="UniProtKB-UniRule"/>
</dbReference>
<feature type="domain" description="Peptidase S8/S53" evidence="12">
    <location>
        <begin position="181"/>
        <end position="420"/>
    </location>
</feature>
<dbReference type="InterPro" id="IPR023828">
    <property type="entry name" value="Peptidase_S8_Ser-AS"/>
</dbReference>
<dbReference type="InterPro" id="IPR023827">
    <property type="entry name" value="Peptidase_S8_Asp-AS"/>
</dbReference>
<feature type="active site" description="Charge relay system" evidence="8">
    <location>
        <position position="189"/>
    </location>
</feature>
<evidence type="ECO:0000259" key="12">
    <source>
        <dbReference type="Pfam" id="PF00082"/>
    </source>
</evidence>
<dbReference type="CDD" id="cd07473">
    <property type="entry name" value="Peptidases_S8_Subtilisin_like"/>
    <property type="match status" value="1"/>
</dbReference>
<dbReference type="InterPro" id="IPR015500">
    <property type="entry name" value="Peptidase_S8_subtilisin-rel"/>
</dbReference>
<evidence type="ECO:0000256" key="8">
    <source>
        <dbReference type="PROSITE-ProRule" id="PRU01240"/>
    </source>
</evidence>
<dbReference type="Pfam" id="PF00082">
    <property type="entry name" value="Peptidase_S8"/>
    <property type="match status" value="1"/>
</dbReference>
<dbReference type="EC" id="3.4.21.62" evidence="7"/>
<keyword evidence="3 8" id="KW-0378">Hydrolase</keyword>
<dbReference type="OrthoDB" id="531541at2759"/>
<dbReference type="SUPFAM" id="SSF52743">
    <property type="entry name" value="Subtilisin-like"/>
    <property type="match status" value="1"/>
</dbReference>
<keyword evidence="5" id="KW-0865">Zymogen</keyword>
<evidence type="ECO:0000313" key="13">
    <source>
        <dbReference type="EMBL" id="KAF4653587.1"/>
    </source>
</evidence>
<evidence type="ECO:0000256" key="2">
    <source>
        <dbReference type="ARBA" id="ARBA00022670"/>
    </source>
</evidence>
<evidence type="ECO:0000256" key="4">
    <source>
        <dbReference type="ARBA" id="ARBA00022825"/>
    </source>
</evidence>
<dbReference type="GO" id="GO:0006508">
    <property type="term" value="P:proteolysis"/>
    <property type="evidence" value="ECO:0007669"/>
    <property type="project" value="UniProtKB-KW"/>
</dbReference>
<protein>
    <recommendedName>
        <fullName evidence="7">subtilisin</fullName>
        <ecNumber evidence="7">3.4.21.62</ecNumber>
    </recommendedName>
</protein>
<evidence type="ECO:0000256" key="10">
    <source>
        <dbReference type="SAM" id="MobiDB-lite"/>
    </source>
</evidence>
<dbReference type="AlphaFoldDB" id="A0A7J6L349"/>
<dbReference type="InterPro" id="IPR034204">
    <property type="entry name" value="PfSUB1-like_cat_dom"/>
</dbReference>
<dbReference type="PROSITE" id="PS00137">
    <property type="entry name" value="SUBTILASE_HIS"/>
    <property type="match status" value="1"/>
</dbReference>
<keyword evidence="11" id="KW-1133">Transmembrane helix</keyword>
<dbReference type="Gene3D" id="3.40.50.200">
    <property type="entry name" value="Peptidase S8/S53 domain"/>
    <property type="match status" value="1"/>
</dbReference>
<evidence type="ECO:0000256" key="3">
    <source>
        <dbReference type="ARBA" id="ARBA00022801"/>
    </source>
</evidence>
<dbReference type="Proteomes" id="UP000591131">
    <property type="component" value="Unassembled WGS sequence"/>
</dbReference>
<accession>A0A7J6L349</accession>
<feature type="active site" description="Charge relay system" evidence="8">
    <location>
        <position position="387"/>
    </location>
</feature>
<dbReference type="InterPro" id="IPR022398">
    <property type="entry name" value="Peptidase_S8_His-AS"/>
</dbReference>
<keyword evidence="14" id="KW-1185">Reference proteome</keyword>
<comment type="similarity">
    <text evidence="1 8 9">Belongs to the peptidase S8 family.</text>
</comment>
<dbReference type="InterPro" id="IPR051048">
    <property type="entry name" value="Peptidase_S8/S53_subtilisin"/>
</dbReference>
<evidence type="ECO:0000313" key="14">
    <source>
        <dbReference type="Proteomes" id="UP000591131"/>
    </source>
</evidence>
<dbReference type="PROSITE" id="PS51892">
    <property type="entry name" value="SUBTILASE"/>
    <property type="match status" value="1"/>
</dbReference>
<comment type="caution">
    <text evidence="13">The sequence shown here is derived from an EMBL/GenBank/DDBJ whole genome shotgun (WGS) entry which is preliminary data.</text>
</comment>
<feature type="region of interest" description="Disordered" evidence="10">
    <location>
        <begin position="455"/>
        <end position="483"/>
    </location>
</feature>
<dbReference type="PRINTS" id="PR00723">
    <property type="entry name" value="SUBTILISIN"/>
</dbReference>
<dbReference type="InterPro" id="IPR036852">
    <property type="entry name" value="Peptidase_S8/S53_dom_sf"/>
</dbReference>
<dbReference type="PROSITE" id="PS00136">
    <property type="entry name" value="SUBTILASE_ASP"/>
    <property type="match status" value="1"/>
</dbReference>
<organism evidence="13 14">
    <name type="scientific">Perkinsus chesapeaki</name>
    <name type="common">Clam parasite</name>
    <name type="synonym">Perkinsus andrewsi</name>
    <dbReference type="NCBI Taxonomy" id="330153"/>
    <lineage>
        <taxon>Eukaryota</taxon>
        <taxon>Sar</taxon>
        <taxon>Alveolata</taxon>
        <taxon>Perkinsozoa</taxon>
        <taxon>Perkinsea</taxon>
        <taxon>Perkinsida</taxon>
        <taxon>Perkinsidae</taxon>
        <taxon>Perkinsus</taxon>
    </lineage>
</organism>
<dbReference type="EMBL" id="JAAPAO010000806">
    <property type="protein sequence ID" value="KAF4653587.1"/>
    <property type="molecule type" value="Genomic_DNA"/>
</dbReference>
<comment type="catalytic activity">
    <reaction evidence="6">
        <text>Hydrolysis of proteins with broad specificity for peptide bonds, and a preference for a large uncharged residue in P1. Hydrolyzes peptide amides.</text>
        <dbReference type="EC" id="3.4.21.62"/>
    </reaction>
</comment>
<keyword evidence="11" id="KW-0812">Transmembrane</keyword>
<dbReference type="PROSITE" id="PS00138">
    <property type="entry name" value="SUBTILASE_SER"/>
    <property type="match status" value="1"/>
</dbReference>
<evidence type="ECO:0000256" key="11">
    <source>
        <dbReference type="SAM" id="Phobius"/>
    </source>
</evidence>
<evidence type="ECO:0000256" key="6">
    <source>
        <dbReference type="ARBA" id="ARBA00023529"/>
    </source>
</evidence>
<evidence type="ECO:0000256" key="7">
    <source>
        <dbReference type="ARBA" id="ARBA00023619"/>
    </source>
</evidence>
<keyword evidence="11" id="KW-0472">Membrane</keyword>
<reference evidence="13 14" key="1">
    <citation type="submission" date="2020-04" db="EMBL/GenBank/DDBJ databases">
        <title>Perkinsus chesapeaki whole genome sequence.</title>
        <authorList>
            <person name="Bogema D.R."/>
        </authorList>
    </citation>
    <scope>NUCLEOTIDE SEQUENCE [LARGE SCALE GENOMIC DNA]</scope>
    <source>
        <strain evidence="13">ATCC PRA-425</strain>
    </source>
</reference>
<dbReference type="PANTHER" id="PTHR43399">
    <property type="entry name" value="SUBTILISIN-RELATED"/>
    <property type="match status" value="1"/>
</dbReference>
<evidence type="ECO:0000256" key="1">
    <source>
        <dbReference type="ARBA" id="ARBA00011073"/>
    </source>
</evidence>
<name>A0A7J6L349_PERCH</name>
<sequence>MVRGDRVGYPETLLSITSTASVLSDGLLMAASVKSMVDVRSLPSMMMQKAASSKDKRRLQEVTSMLDGCLSHPSAVETMSEIGVQTVYTGTERCSLSHEALKQFLEEEAAPQLDLDVMVERNSEISIAGVGERAEVRGIRHSKTAAAFNDNYAQYQWGMDIINMPEAWGVWEKAMIGRPEREIVVGVLDTGVEIGHEDLRHEVFSDEVCNHGLSPDELIDDVNGHGTHCAGILGAQSNNSKGIAGVSRAKIMSIRVLDERGWGVLSDMLTGINYAITKNVDILSNSYTSPMRSEIVKSAIGRAGERGMLFVCAAGNEGVDISVNKVYPCAYTQELDNVMCVGSTDKDIPYMLAVHSNYAPYLDIAAPGVEIISTYPDNTYRYLTGTSMATPHVTGVAALLMSLGVSAKDAKTAMKTTAVDINNAIFVPVVKYGRLNALEAVKAAVTMPTVPVKPARSVGGDHCTPQLPTAPPTRQPGPSSAATTTTTASIFSVSAAAVSLIIMMMLNLSFHIGGSIL</sequence>
<evidence type="ECO:0000256" key="5">
    <source>
        <dbReference type="ARBA" id="ARBA00023145"/>
    </source>
</evidence>
<dbReference type="InterPro" id="IPR000209">
    <property type="entry name" value="Peptidase_S8/S53_dom"/>
</dbReference>
<keyword evidence="4 8" id="KW-0720">Serine protease</keyword>
<gene>
    <name evidence="13" type="primary">SUB2_25</name>
    <name evidence="13" type="ORF">FOL47_010432</name>
</gene>
<feature type="transmembrane region" description="Helical" evidence="11">
    <location>
        <begin position="488"/>
        <end position="510"/>
    </location>
</feature>
<feature type="active site" description="Charge relay system" evidence="8">
    <location>
        <position position="225"/>
    </location>
</feature>
<evidence type="ECO:0000256" key="9">
    <source>
        <dbReference type="RuleBase" id="RU003355"/>
    </source>
</evidence>
<dbReference type="PANTHER" id="PTHR43399:SF4">
    <property type="entry name" value="CELL WALL-ASSOCIATED PROTEASE"/>
    <property type="match status" value="1"/>
</dbReference>